<keyword evidence="7" id="KW-1185">Reference proteome</keyword>
<comment type="caution">
    <text evidence="6">The sequence shown here is derived from an EMBL/GenBank/DDBJ whole genome shotgun (WGS) entry which is preliminary data.</text>
</comment>
<gene>
    <name evidence="6" type="ORF">D3218_14225</name>
</gene>
<reference evidence="7" key="1">
    <citation type="submission" date="2018-09" db="EMBL/GenBank/DDBJ databases">
        <authorList>
            <person name="Tuo L."/>
        </authorList>
    </citation>
    <scope>NUCLEOTIDE SEQUENCE [LARGE SCALE GENOMIC DNA]</scope>
    <source>
        <strain evidence="7">M2BS4Y-1</strain>
    </source>
</reference>
<dbReference type="InterPro" id="IPR019691">
    <property type="entry name" value="DUF2585"/>
</dbReference>
<keyword evidence="1" id="KW-1003">Cell membrane</keyword>
<proteinExistence type="predicted"/>
<dbReference type="GO" id="GO:0005886">
    <property type="term" value="C:plasma membrane"/>
    <property type="evidence" value="ECO:0007669"/>
    <property type="project" value="InterPro"/>
</dbReference>
<dbReference type="AlphaFoldDB" id="A0A3A1WKF5"/>
<dbReference type="EMBL" id="QYRN01000007">
    <property type="protein sequence ID" value="RIX99620.1"/>
    <property type="molecule type" value="Genomic_DNA"/>
</dbReference>
<evidence type="ECO:0000256" key="1">
    <source>
        <dbReference type="ARBA" id="ARBA00022475"/>
    </source>
</evidence>
<feature type="transmembrane region" description="Helical" evidence="5">
    <location>
        <begin position="71"/>
        <end position="88"/>
    </location>
</feature>
<evidence type="ECO:0000256" key="4">
    <source>
        <dbReference type="ARBA" id="ARBA00023136"/>
    </source>
</evidence>
<feature type="transmembrane region" description="Helical" evidence="5">
    <location>
        <begin position="159"/>
        <end position="177"/>
    </location>
</feature>
<evidence type="ECO:0000256" key="5">
    <source>
        <dbReference type="SAM" id="Phobius"/>
    </source>
</evidence>
<evidence type="ECO:0000256" key="3">
    <source>
        <dbReference type="ARBA" id="ARBA00022989"/>
    </source>
</evidence>
<feature type="transmembrane region" description="Helical" evidence="5">
    <location>
        <begin position="95"/>
        <end position="113"/>
    </location>
</feature>
<feature type="transmembrane region" description="Helical" evidence="5">
    <location>
        <begin position="15"/>
        <end position="38"/>
    </location>
</feature>
<dbReference type="OrthoDB" id="9811954at2"/>
<keyword evidence="4 5" id="KW-0472">Membrane</keyword>
<accession>A0A3A1WKF5</accession>
<name>A0A3A1WKF5_9HYPH</name>
<organism evidence="6 7">
    <name type="scientific">Aureimonas flava</name>
    <dbReference type="NCBI Taxonomy" id="2320271"/>
    <lineage>
        <taxon>Bacteria</taxon>
        <taxon>Pseudomonadati</taxon>
        <taxon>Pseudomonadota</taxon>
        <taxon>Alphaproteobacteria</taxon>
        <taxon>Hyphomicrobiales</taxon>
        <taxon>Aurantimonadaceae</taxon>
        <taxon>Aureimonas</taxon>
    </lineage>
</organism>
<protein>
    <submittedName>
        <fullName evidence="6">DUF2585 family protein</fullName>
    </submittedName>
</protein>
<dbReference type="Pfam" id="PF10755">
    <property type="entry name" value="DUF2585"/>
    <property type="match status" value="1"/>
</dbReference>
<sequence>MTDMAPRPLVRAQNALLAGPGGQVLVGTAIVLVMAAALDLMGRPLVCDCGAIRLWDGDPHSPGSSQQFADWYSALHVIYGVGLFLALVRARPHWPTSWLLLTALASSAVWELMENTPWIIALFGQAVGAPDYHGDSVLNAVGDTVFVAAGFLVARALPLRWTIALVLVLELAIAFAIRDGFVLGTLRLLGVSVPPV</sequence>
<evidence type="ECO:0000256" key="2">
    <source>
        <dbReference type="ARBA" id="ARBA00022692"/>
    </source>
</evidence>
<keyword evidence="2 5" id="KW-0812">Transmembrane</keyword>
<evidence type="ECO:0000313" key="6">
    <source>
        <dbReference type="EMBL" id="RIX99620.1"/>
    </source>
</evidence>
<evidence type="ECO:0000313" key="7">
    <source>
        <dbReference type="Proteomes" id="UP000265750"/>
    </source>
</evidence>
<dbReference type="Proteomes" id="UP000265750">
    <property type="component" value="Unassembled WGS sequence"/>
</dbReference>
<keyword evidence="3 5" id="KW-1133">Transmembrane helix</keyword>